<comment type="caution">
    <text evidence="1">The sequence shown here is derived from an EMBL/GenBank/DDBJ whole genome shotgun (WGS) entry which is preliminary data.</text>
</comment>
<sequence length="153" mass="16053">MLGLQTVIQQAAPADRPLLAKGLGSLGDPIENAIAGLVQKQALAVVSSSWFHTFWNDANRRVHATMVKALTGQGGGAVRLTDDSVVVDLAPVIDQVKQRLDSGLTVASKVPEVHTSFTVLDAQHIGAAKTGFRLLQILGNWLAVLTALLAAAV</sequence>
<reference evidence="1 2" key="1">
    <citation type="submission" date="2024-09" db="EMBL/GenBank/DDBJ databases">
        <authorList>
            <person name="Lee S.D."/>
        </authorList>
    </citation>
    <scope>NUCLEOTIDE SEQUENCE [LARGE SCALE GENOMIC DNA]</scope>
    <source>
        <strain evidence="1 2">N1-3</strain>
    </source>
</reference>
<gene>
    <name evidence="1" type="ORF">ACEZDB_34405</name>
</gene>
<dbReference type="EMBL" id="JBHEZY010000021">
    <property type="protein sequence ID" value="MFC1435739.1"/>
    <property type="molecule type" value="Genomic_DNA"/>
</dbReference>
<evidence type="ECO:0000313" key="1">
    <source>
        <dbReference type="EMBL" id="MFC1435739.1"/>
    </source>
</evidence>
<dbReference type="Proteomes" id="UP001592530">
    <property type="component" value="Unassembled WGS sequence"/>
</dbReference>
<dbReference type="RefSeq" id="WP_380559104.1">
    <property type="nucleotide sequence ID" value="NZ_JBHEZY010000021.1"/>
</dbReference>
<accession>A0ABV6XBV8</accession>
<name>A0ABV6XBV8_9ACTN</name>
<organism evidence="1 2">
    <name type="scientific">Streptacidiphilus alkalitolerans</name>
    <dbReference type="NCBI Taxonomy" id="3342712"/>
    <lineage>
        <taxon>Bacteria</taxon>
        <taxon>Bacillati</taxon>
        <taxon>Actinomycetota</taxon>
        <taxon>Actinomycetes</taxon>
        <taxon>Kitasatosporales</taxon>
        <taxon>Streptomycetaceae</taxon>
        <taxon>Streptacidiphilus</taxon>
    </lineage>
</organism>
<proteinExistence type="predicted"/>
<protein>
    <submittedName>
        <fullName evidence="1">Uncharacterized protein</fullName>
    </submittedName>
</protein>
<evidence type="ECO:0000313" key="2">
    <source>
        <dbReference type="Proteomes" id="UP001592530"/>
    </source>
</evidence>